<name>A0ABV1G841_9FIRM</name>
<evidence type="ECO:0000313" key="8">
    <source>
        <dbReference type="Proteomes" id="UP001491552"/>
    </source>
</evidence>
<evidence type="ECO:0000256" key="2">
    <source>
        <dbReference type="ARBA" id="ARBA00007639"/>
    </source>
</evidence>
<proteinExistence type="inferred from homology"/>
<dbReference type="InterPro" id="IPR028082">
    <property type="entry name" value="Peripla_BP_I"/>
</dbReference>
<dbReference type="PANTHER" id="PTHR46847:SF1">
    <property type="entry name" value="D-ALLOSE-BINDING PERIPLASMIC PROTEIN-RELATED"/>
    <property type="match status" value="1"/>
</dbReference>
<gene>
    <name evidence="7" type="ORF">WMO66_10085</name>
</gene>
<feature type="region of interest" description="Disordered" evidence="4">
    <location>
        <begin position="27"/>
        <end position="58"/>
    </location>
</feature>
<feature type="chain" id="PRO_5047418296" evidence="5">
    <location>
        <begin position="20"/>
        <end position="377"/>
    </location>
</feature>
<comment type="caution">
    <text evidence="7">The sequence shown here is derived from an EMBL/GenBank/DDBJ whole genome shotgun (WGS) entry which is preliminary data.</text>
</comment>
<evidence type="ECO:0000256" key="1">
    <source>
        <dbReference type="ARBA" id="ARBA00004196"/>
    </source>
</evidence>
<comment type="subcellular location">
    <subcellularLocation>
        <location evidence="1">Cell envelope</location>
    </subcellularLocation>
</comment>
<evidence type="ECO:0000259" key="6">
    <source>
        <dbReference type="Pfam" id="PF13407"/>
    </source>
</evidence>
<dbReference type="Proteomes" id="UP001491552">
    <property type="component" value="Unassembled WGS sequence"/>
</dbReference>
<dbReference type="RefSeq" id="WP_349136296.1">
    <property type="nucleotide sequence ID" value="NZ_JBBMFF010000239.1"/>
</dbReference>
<evidence type="ECO:0000256" key="4">
    <source>
        <dbReference type="SAM" id="MobiDB-lite"/>
    </source>
</evidence>
<dbReference type="Gene3D" id="3.40.50.2300">
    <property type="match status" value="2"/>
</dbReference>
<dbReference type="Pfam" id="PF13407">
    <property type="entry name" value="Peripla_BP_4"/>
    <property type="match status" value="1"/>
</dbReference>
<dbReference type="SUPFAM" id="SSF53822">
    <property type="entry name" value="Periplasmic binding protein-like I"/>
    <property type="match status" value="1"/>
</dbReference>
<keyword evidence="8" id="KW-1185">Reference proteome</keyword>
<evidence type="ECO:0000256" key="5">
    <source>
        <dbReference type="SAM" id="SignalP"/>
    </source>
</evidence>
<accession>A0ABV1G841</accession>
<comment type="similarity">
    <text evidence="2">Belongs to the bacterial solute-binding protein 2 family.</text>
</comment>
<protein>
    <submittedName>
        <fullName evidence="7">Substrate-binding domain-containing protein</fullName>
    </submittedName>
</protein>
<keyword evidence="3 5" id="KW-0732">Signal</keyword>
<sequence>MKKLIALLLVIAMVGCLFAACASDGNNDTQPATDAPTESNDNNSDNTDNTDNTDNNESGKTYKIIYVTPSTASDFWSQIETGIKQAMKDYEAQLGVKIEYSITGPAEEADAEGYVSALENAIASQPDAILTATLNIDPTVPKAKEAHDAGIVLNFVNCGLGNGDEGDEGTHGEYYNEFYYCSNTTIGEMAAQAFLDAMAEKGISTDKGTIGMQMNMENAALDFRMQGFRDYMAEKAPGLTLTDTEYNDNDSADAQADAENTINAVGADLIGIYAGNNVTCDGVCNALRAANMKEGVVSIGVDSDDVEIAALRDGFLSAIIVQDAFTQGYKCMENAILTLVNGQNPETTKQVNCPPVVVNMENIDSEKIQFMMSPYVK</sequence>
<evidence type="ECO:0000256" key="3">
    <source>
        <dbReference type="ARBA" id="ARBA00022729"/>
    </source>
</evidence>
<dbReference type="PROSITE" id="PS51257">
    <property type="entry name" value="PROKAR_LIPOPROTEIN"/>
    <property type="match status" value="1"/>
</dbReference>
<reference evidence="7 8" key="1">
    <citation type="submission" date="2024-03" db="EMBL/GenBank/DDBJ databases">
        <title>Human intestinal bacterial collection.</title>
        <authorList>
            <person name="Pauvert C."/>
            <person name="Hitch T.C.A."/>
            <person name="Clavel T."/>
        </authorList>
    </citation>
    <scope>NUCLEOTIDE SEQUENCE [LARGE SCALE GENOMIC DNA]</scope>
    <source>
        <strain evidence="7 8">CLA-AA-H192</strain>
    </source>
</reference>
<dbReference type="PANTHER" id="PTHR46847">
    <property type="entry name" value="D-ALLOSE-BINDING PERIPLASMIC PROTEIN-RELATED"/>
    <property type="match status" value="1"/>
</dbReference>
<feature type="compositionally biased region" description="Low complexity" evidence="4">
    <location>
        <begin position="37"/>
        <end position="58"/>
    </location>
</feature>
<dbReference type="InterPro" id="IPR025997">
    <property type="entry name" value="SBP_2_dom"/>
</dbReference>
<feature type="signal peptide" evidence="5">
    <location>
        <begin position="1"/>
        <end position="19"/>
    </location>
</feature>
<dbReference type="EMBL" id="JBBMFF010000239">
    <property type="protein sequence ID" value="MEQ2511588.1"/>
    <property type="molecule type" value="Genomic_DNA"/>
</dbReference>
<organism evidence="7 8">
    <name type="scientific">Faecousia intestinalis</name>
    <dbReference type="NCBI Taxonomy" id="3133167"/>
    <lineage>
        <taxon>Bacteria</taxon>
        <taxon>Bacillati</taxon>
        <taxon>Bacillota</taxon>
        <taxon>Clostridia</taxon>
        <taxon>Eubacteriales</taxon>
        <taxon>Oscillospiraceae</taxon>
        <taxon>Faecousia</taxon>
    </lineage>
</organism>
<evidence type="ECO:0000313" key="7">
    <source>
        <dbReference type="EMBL" id="MEQ2511588.1"/>
    </source>
</evidence>
<feature type="domain" description="Periplasmic binding protein" evidence="6">
    <location>
        <begin position="65"/>
        <end position="336"/>
    </location>
</feature>